<dbReference type="AlphaFoldDB" id="A0A3P7P8G8"/>
<sequence length="69" mass="7423">MVVEDESHPDWMLVTSLQTRQSGYLPKFCLEVSAILNLSFQASRNLAAPCVSGGSGGGIVTCSYDFLPK</sequence>
<reference evidence="1 2" key="1">
    <citation type="submission" date="2018-11" db="EMBL/GenBank/DDBJ databases">
        <authorList>
            <consortium name="Pathogen Informatics"/>
        </authorList>
    </citation>
    <scope>NUCLEOTIDE SEQUENCE [LARGE SCALE GENOMIC DNA]</scope>
</reference>
<dbReference type="Proteomes" id="UP000281553">
    <property type="component" value="Unassembled WGS sequence"/>
</dbReference>
<dbReference type="EMBL" id="UYRU01101579">
    <property type="protein sequence ID" value="VDN41497.1"/>
    <property type="molecule type" value="Genomic_DNA"/>
</dbReference>
<evidence type="ECO:0000313" key="1">
    <source>
        <dbReference type="EMBL" id="VDN41497.1"/>
    </source>
</evidence>
<evidence type="ECO:0000313" key="2">
    <source>
        <dbReference type="Proteomes" id="UP000281553"/>
    </source>
</evidence>
<keyword evidence="2" id="KW-1185">Reference proteome</keyword>
<protein>
    <submittedName>
        <fullName evidence="1">Uncharacterized protein</fullName>
    </submittedName>
</protein>
<gene>
    <name evidence="1" type="ORF">DILT_LOCUS18566</name>
</gene>
<proteinExistence type="predicted"/>
<accession>A0A3P7P8G8</accession>
<name>A0A3P7P8G8_DIBLA</name>
<organism evidence="1 2">
    <name type="scientific">Dibothriocephalus latus</name>
    <name type="common">Fish tapeworm</name>
    <name type="synonym">Diphyllobothrium latum</name>
    <dbReference type="NCBI Taxonomy" id="60516"/>
    <lineage>
        <taxon>Eukaryota</taxon>
        <taxon>Metazoa</taxon>
        <taxon>Spiralia</taxon>
        <taxon>Lophotrochozoa</taxon>
        <taxon>Platyhelminthes</taxon>
        <taxon>Cestoda</taxon>
        <taxon>Eucestoda</taxon>
        <taxon>Diphyllobothriidea</taxon>
        <taxon>Diphyllobothriidae</taxon>
        <taxon>Dibothriocephalus</taxon>
    </lineage>
</organism>